<feature type="transmembrane region" description="Helical" evidence="7">
    <location>
        <begin position="467"/>
        <end position="493"/>
    </location>
</feature>
<dbReference type="PANTHER" id="PTHR21716:SF64">
    <property type="entry name" value="AI-2 TRANSPORT PROTEIN TQSA"/>
    <property type="match status" value="1"/>
</dbReference>
<dbReference type="InterPro" id="IPR002549">
    <property type="entry name" value="AI-2E-like"/>
</dbReference>
<comment type="subcellular location">
    <subcellularLocation>
        <location evidence="1">Membrane</location>
        <topology evidence="1">Multi-pass membrane protein</topology>
    </subcellularLocation>
</comment>
<dbReference type="GO" id="GO:0055085">
    <property type="term" value="P:transmembrane transport"/>
    <property type="evidence" value="ECO:0007669"/>
    <property type="project" value="TreeGrafter"/>
</dbReference>
<keyword evidence="4 7" id="KW-1133">Transmembrane helix</keyword>
<keyword evidence="3 7" id="KW-0812">Transmembrane</keyword>
<feature type="transmembrane region" description="Helical" evidence="7">
    <location>
        <begin position="34"/>
        <end position="55"/>
    </location>
</feature>
<evidence type="ECO:0000256" key="7">
    <source>
        <dbReference type="SAM" id="Phobius"/>
    </source>
</evidence>
<feature type="region of interest" description="Disordered" evidence="6">
    <location>
        <begin position="122"/>
        <end position="224"/>
    </location>
</feature>
<feature type="transmembrane region" description="Helical" evidence="7">
    <location>
        <begin position="315"/>
        <end position="333"/>
    </location>
</feature>
<dbReference type="eggNOG" id="COG0628">
    <property type="taxonomic scope" value="Bacteria"/>
</dbReference>
<feature type="transmembrane region" description="Helical" evidence="7">
    <location>
        <begin position="12"/>
        <end position="28"/>
    </location>
</feature>
<dbReference type="AlphaFoldDB" id="F0SGJ1"/>
<dbReference type="STRING" id="756272.Plabr_4019"/>
<evidence type="ECO:0000256" key="3">
    <source>
        <dbReference type="ARBA" id="ARBA00022692"/>
    </source>
</evidence>
<evidence type="ECO:0000256" key="6">
    <source>
        <dbReference type="SAM" id="MobiDB-lite"/>
    </source>
</evidence>
<feature type="transmembrane region" description="Helical" evidence="7">
    <location>
        <begin position="399"/>
        <end position="422"/>
    </location>
</feature>
<evidence type="ECO:0000256" key="1">
    <source>
        <dbReference type="ARBA" id="ARBA00004141"/>
    </source>
</evidence>
<dbReference type="HOGENOM" id="CLU_520614_0_0_0"/>
<dbReference type="OrthoDB" id="9799225at2"/>
<evidence type="ECO:0000256" key="5">
    <source>
        <dbReference type="ARBA" id="ARBA00023136"/>
    </source>
</evidence>
<dbReference type="eggNOG" id="COG3827">
    <property type="taxonomic scope" value="Bacteria"/>
</dbReference>
<dbReference type="Pfam" id="PF01594">
    <property type="entry name" value="AI-2E_transport"/>
    <property type="match status" value="2"/>
</dbReference>
<proteinExistence type="inferred from homology"/>
<dbReference type="EMBL" id="CP002546">
    <property type="protein sequence ID" value="ADY61596.1"/>
    <property type="molecule type" value="Genomic_DNA"/>
</dbReference>
<evidence type="ECO:0000313" key="8">
    <source>
        <dbReference type="EMBL" id="ADY61596.1"/>
    </source>
</evidence>
<feature type="transmembrane region" description="Helical" evidence="7">
    <location>
        <begin position="67"/>
        <end position="88"/>
    </location>
</feature>
<evidence type="ECO:0000256" key="4">
    <source>
        <dbReference type="ARBA" id="ARBA00022989"/>
    </source>
</evidence>
<name>F0SGJ1_RUBBR</name>
<organism evidence="8 9">
    <name type="scientific">Rubinisphaera brasiliensis (strain ATCC 49424 / DSM 5305 / JCM 21570 / IAM 15109 / NBRC 103401 / IFAM 1448)</name>
    <name type="common">Planctomyces brasiliensis</name>
    <dbReference type="NCBI Taxonomy" id="756272"/>
    <lineage>
        <taxon>Bacteria</taxon>
        <taxon>Pseudomonadati</taxon>
        <taxon>Planctomycetota</taxon>
        <taxon>Planctomycetia</taxon>
        <taxon>Planctomycetales</taxon>
        <taxon>Planctomycetaceae</taxon>
        <taxon>Rubinisphaera</taxon>
    </lineage>
</organism>
<sequence length="523" mass="56240">MNFAEDNNSPVFNALIATAAFVVVVAGVHAARIIVIPFLLAIFIAVILSAILSWLRERNIKTSVAVSLMILILGVMGTLMVLVVGASVNELVRKLPQINTAVKAQEQVLTDWMERHGLSLERGEKNESSAPSYQISVPSLIPAPDKKGPEQPEESKTEDDSAPPAGSDGKSPDDSQGEQPEAPTTSDPPADASGTPSVPNEPSSEESTEQPAGNATVPPTPVEADQGDERLAAADAESMLPVADVGESAPEWPAEDPTLEDQTDLMEPKYIFEPQIIKLDPSTASSQVRQRYGGVLGAYSPVEIFRSFLDSVLGVFNYTLIVFLMLAFLLLEWSRFGQKLERLPGNTQSHISQVTQILDSIRRYMFIKTLVSLLTGLLVTIWLMLLGTNYAILWGTVAFLFNYIPTIGSIIAGIVPTLFVLVDQGPVDAAAVGVAFLVVNFLVGNVLEPRIMGEGLGLSTFVVFLSLVFWGFVLGPVGMLLAVPLTMAIKIALGSDERTRWLAFVLGASASPETAEAEHHHVT</sequence>
<feature type="transmembrane region" description="Helical" evidence="7">
    <location>
        <begin position="370"/>
        <end position="393"/>
    </location>
</feature>
<comment type="similarity">
    <text evidence="2">Belongs to the autoinducer-2 exporter (AI-2E) (TC 2.A.86) family.</text>
</comment>
<keyword evidence="9" id="KW-1185">Reference proteome</keyword>
<dbReference type="PANTHER" id="PTHR21716">
    <property type="entry name" value="TRANSMEMBRANE PROTEIN"/>
    <property type="match status" value="1"/>
</dbReference>
<dbReference type="RefSeq" id="WP_013630313.1">
    <property type="nucleotide sequence ID" value="NC_015174.1"/>
</dbReference>
<keyword evidence="5 7" id="KW-0472">Membrane</keyword>
<dbReference type="GO" id="GO:0016020">
    <property type="term" value="C:membrane"/>
    <property type="evidence" value="ECO:0007669"/>
    <property type="project" value="UniProtKB-SubCell"/>
</dbReference>
<dbReference type="Proteomes" id="UP000006860">
    <property type="component" value="Chromosome"/>
</dbReference>
<feature type="transmembrane region" description="Helical" evidence="7">
    <location>
        <begin position="429"/>
        <end position="447"/>
    </location>
</feature>
<protein>
    <recommendedName>
        <fullName evidence="10">AI-2 transport protein TqsA</fullName>
    </recommendedName>
</protein>
<evidence type="ECO:0000256" key="2">
    <source>
        <dbReference type="ARBA" id="ARBA00009773"/>
    </source>
</evidence>
<feature type="compositionally biased region" description="Basic and acidic residues" evidence="6">
    <location>
        <begin position="144"/>
        <end position="159"/>
    </location>
</feature>
<gene>
    <name evidence="8" type="ordered locus">Plabr_4019</name>
</gene>
<accession>F0SGJ1</accession>
<reference evidence="9" key="1">
    <citation type="submission" date="2011-02" db="EMBL/GenBank/DDBJ databases">
        <title>The complete genome of Planctomyces brasiliensis DSM 5305.</title>
        <authorList>
            <person name="Lucas S."/>
            <person name="Copeland A."/>
            <person name="Lapidus A."/>
            <person name="Bruce D."/>
            <person name="Goodwin L."/>
            <person name="Pitluck S."/>
            <person name="Kyrpides N."/>
            <person name="Mavromatis K."/>
            <person name="Pagani I."/>
            <person name="Ivanova N."/>
            <person name="Ovchinnikova G."/>
            <person name="Lu M."/>
            <person name="Detter J.C."/>
            <person name="Han C."/>
            <person name="Land M."/>
            <person name="Hauser L."/>
            <person name="Markowitz V."/>
            <person name="Cheng J.-F."/>
            <person name="Hugenholtz P."/>
            <person name="Woyke T."/>
            <person name="Wu D."/>
            <person name="Tindall B."/>
            <person name="Pomrenke H.G."/>
            <person name="Brambilla E."/>
            <person name="Klenk H.-P."/>
            <person name="Eisen J.A."/>
        </authorList>
    </citation>
    <scope>NUCLEOTIDE SEQUENCE [LARGE SCALE GENOMIC DNA]</scope>
    <source>
        <strain evidence="9">ATCC 49424 / DSM 5305 / JCM 21570 / NBRC 103401 / IFAM 1448</strain>
    </source>
</reference>
<evidence type="ECO:0000313" key="9">
    <source>
        <dbReference type="Proteomes" id="UP000006860"/>
    </source>
</evidence>
<evidence type="ECO:0008006" key="10">
    <source>
        <dbReference type="Google" id="ProtNLM"/>
    </source>
</evidence>
<dbReference type="KEGG" id="pbs:Plabr_4019"/>
<feature type="compositionally biased region" description="Polar residues" evidence="6">
    <location>
        <begin position="128"/>
        <end position="137"/>
    </location>
</feature>